<evidence type="ECO:0000256" key="1">
    <source>
        <dbReference type="ARBA" id="ARBA00001946"/>
    </source>
</evidence>
<evidence type="ECO:0000256" key="3">
    <source>
        <dbReference type="ARBA" id="ARBA00022679"/>
    </source>
</evidence>
<gene>
    <name evidence="7" type="ORF">ACJDU8_20645</name>
</gene>
<evidence type="ECO:0000256" key="4">
    <source>
        <dbReference type="ARBA" id="ARBA00022723"/>
    </source>
</evidence>
<comment type="caution">
    <text evidence="7">The sequence shown here is derived from an EMBL/GenBank/DDBJ whole genome shotgun (WGS) entry which is preliminary data.</text>
</comment>
<evidence type="ECO:0000313" key="7">
    <source>
        <dbReference type="EMBL" id="MFL0197954.1"/>
    </source>
</evidence>
<protein>
    <submittedName>
        <fullName evidence="7">Polyprenyl synthetase family protein</fullName>
        <ecNumber evidence="7">2.5.1.-</ecNumber>
    </submittedName>
</protein>
<dbReference type="GO" id="GO:0016740">
    <property type="term" value="F:transferase activity"/>
    <property type="evidence" value="ECO:0007669"/>
    <property type="project" value="UniProtKB-KW"/>
</dbReference>
<organism evidence="7 8">
    <name type="scientific">Candidatus Clostridium eludens</name>
    <dbReference type="NCBI Taxonomy" id="3381663"/>
    <lineage>
        <taxon>Bacteria</taxon>
        <taxon>Bacillati</taxon>
        <taxon>Bacillota</taxon>
        <taxon>Clostridia</taxon>
        <taxon>Eubacteriales</taxon>
        <taxon>Clostridiaceae</taxon>
        <taxon>Clostridium</taxon>
    </lineage>
</organism>
<keyword evidence="3 6" id="KW-0808">Transferase</keyword>
<dbReference type="SUPFAM" id="SSF48576">
    <property type="entry name" value="Terpenoid synthases"/>
    <property type="match status" value="1"/>
</dbReference>
<dbReference type="PROSITE" id="PS00723">
    <property type="entry name" value="POLYPRENYL_SYNTHASE_1"/>
    <property type="match status" value="1"/>
</dbReference>
<keyword evidence="8" id="KW-1185">Reference proteome</keyword>
<dbReference type="InterPro" id="IPR008949">
    <property type="entry name" value="Isoprenoid_synthase_dom_sf"/>
</dbReference>
<dbReference type="PANTHER" id="PTHR12001:SF69">
    <property type="entry name" value="ALL TRANS-POLYPRENYL-DIPHOSPHATE SYNTHASE PDSS1"/>
    <property type="match status" value="1"/>
</dbReference>
<keyword evidence="5" id="KW-0460">Magnesium</keyword>
<evidence type="ECO:0000256" key="6">
    <source>
        <dbReference type="RuleBase" id="RU004466"/>
    </source>
</evidence>
<name>A0ABW8SPV6_9CLOT</name>
<dbReference type="EMBL" id="JBJHZX010000042">
    <property type="protein sequence ID" value="MFL0197954.1"/>
    <property type="molecule type" value="Genomic_DNA"/>
</dbReference>
<accession>A0ABW8SPV6</accession>
<dbReference type="Proteomes" id="UP001623660">
    <property type="component" value="Unassembled WGS sequence"/>
</dbReference>
<dbReference type="RefSeq" id="WP_406794063.1">
    <property type="nucleotide sequence ID" value="NZ_JBJHZX010000042.1"/>
</dbReference>
<evidence type="ECO:0000256" key="2">
    <source>
        <dbReference type="ARBA" id="ARBA00006706"/>
    </source>
</evidence>
<dbReference type="PROSITE" id="PS00444">
    <property type="entry name" value="POLYPRENYL_SYNTHASE_2"/>
    <property type="match status" value="1"/>
</dbReference>
<dbReference type="InterPro" id="IPR000092">
    <property type="entry name" value="Polyprenyl_synt"/>
</dbReference>
<dbReference type="CDD" id="cd00685">
    <property type="entry name" value="Trans_IPPS_HT"/>
    <property type="match status" value="1"/>
</dbReference>
<reference evidence="7 8" key="1">
    <citation type="submission" date="2024-11" db="EMBL/GenBank/DDBJ databases">
        <authorList>
            <person name="Heng Y.C."/>
            <person name="Lim A.C.H."/>
            <person name="Lee J.K.Y."/>
            <person name="Kittelmann S."/>
        </authorList>
    </citation>
    <scope>NUCLEOTIDE SEQUENCE [LARGE SCALE GENOMIC DNA]</scope>
    <source>
        <strain evidence="7 8">WILCCON 0269</strain>
    </source>
</reference>
<dbReference type="EC" id="2.5.1.-" evidence="7"/>
<comment type="cofactor">
    <cofactor evidence="1">
        <name>Mg(2+)</name>
        <dbReference type="ChEBI" id="CHEBI:18420"/>
    </cofactor>
</comment>
<keyword evidence="4" id="KW-0479">Metal-binding</keyword>
<dbReference type="PANTHER" id="PTHR12001">
    <property type="entry name" value="GERANYLGERANYL PYROPHOSPHATE SYNTHASE"/>
    <property type="match status" value="1"/>
</dbReference>
<sequence>MQLKFQEMYIPISREISSVEQELENIYKNFKTDSLQEILNHFFKIPGKRLRPTLVLLSSKIINEQLPLETYHQLIQLSVALELIHSASLIHDDIIDDDFLRRGQKTLNKVYGRKIAVLAGDVIYSHAFSIVTNSLPKEYGREIVKLAENMCSAEILQAKNTTSTKEVYLEIIKGKTALFMAICCKLGAALAGASGEEAASLENYGFNLGMAYQIVDDYIDGDQDTALNITLEDAHNFAKNSLDSIEAFKNSFYKKTLINLVNYIINFSRPRVSNA</sequence>
<dbReference type="Gene3D" id="1.10.600.10">
    <property type="entry name" value="Farnesyl Diphosphate Synthase"/>
    <property type="match status" value="1"/>
</dbReference>
<evidence type="ECO:0000313" key="8">
    <source>
        <dbReference type="Proteomes" id="UP001623660"/>
    </source>
</evidence>
<dbReference type="Pfam" id="PF00348">
    <property type="entry name" value="polyprenyl_synt"/>
    <property type="match status" value="1"/>
</dbReference>
<proteinExistence type="inferred from homology"/>
<comment type="similarity">
    <text evidence="2 6">Belongs to the FPP/GGPP synthase family.</text>
</comment>
<evidence type="ECO:0000256" key="5">
    <source>
        <dbReference type="ARBA" id="ARBA00022842"/>
    </source>
</evidence>
<dbReference type="InterPro" id="IPR033749">
    <property type="entry name" value="Polyprenyl_synt_CS"/>
</dbReference>
<dbReference type="SFLD" id="SFLDS00005">
    <property type="entry name" value="Isoprenoid_Synthase_Type_I"/>
    <property type="match status" value="1"/>
</dbReference>